<protein>
    <recommendedName>
        <fullName evidence="4">Flagellar motor switch protein FliG</fullName>
    </recommendedName>
</protein>
<dbReference type="GO" id="GO:0009425">
    <property type="term" value="C:bacterial-type flagellum basal body"/>
    <property type="evidence" value="ECO:0007669"/>
    <property type="project" value="UniProtKB-SubCell"/>
</dbReference>
<evidence type="ECO:0000256" key="7">
    <source>
        <dbReference type="ARBA" id="ARBA00022779"/>
    </source>
</evidence>
<dbReference type="Pfam" id="PF14842">
    <property type="entry name" value="FliG_N"/>
    <property type="match status" value="1"/>
</dbReference>
<keyword evidence="14" id="KW-0282">Flagellum</keyword>
<dbReference type="Proteomes" id="UP000244898">
    <property type="component" value="Unassembled WGS sequence"/>
</dbReference>
<dbReference type="RefSeq" id="WP_235824101.1">
    <property type="nucleotide sequence ID" value="NZ_ONZG01000007.1"/>
</dbReference>
<proteinExistence type="inferred from homology"/>
<dbReference type="Pfam" id="PF01706">
    <property type="entry name" value="FliG_C"/>
    <property type="match status" value="1"/>
</dbReference>
<evidence type="ECO:0000256" key="8">
    <source>
        <dbReference type="ARBA" id="ARBA00023136"/>
    </source>
</evidence>
<keyword evidence="15" id="KW-1185">Reference proteome</keyword>
<name>A0A2R8CAU6_9RHOB</name>
<evidence type="ECO:0000256" key="6">
    <source>
        <dbReference type="ARBA" id="ARBA00022500"/>
    </source>
</evidence>
<keyword evidence="8" id="KW-0472">Membrane</keyword>
<dbReference type="InterPro" id="IPR032779">
    <property type="entry name" value="FliG_M"/>
</dbReference>
<dbReference type="GO" id="GO:0005886">
    <property type="term" value="C:plasma membrane"/>
    <property type="evidence" value="ECO:0007669"/>
    <property type="project" value="UniProtKB-SubCell"/>
</dbReference>
<dbReference type="PRINTS" id="PR00954">
    <property type="entry name" value="FLGMOTORFLIG"/>
</dbReference>
<comment type="subcellular location">
    <subcellularLocation>
        <location evidence="1">Bacterial flagellum basal body</location>
    </subcellularLocation>
    <subcellularLocation>
        <location evidence="2">Cell membrane</location>
        <topology evidence="2">Peripheral membrane protein</topology>
        <orientation evidence="2">Cytoplasmic side</orientation>
    </subcellularLocation>
</comment>
<evidence type="ECO:0000259" key="12">
    <source>
        <dbReference type="Pfam" id="PF14841"/>
    </source>
</evidence>
<dbReference type="InterPro" id="IPR011002">
    <property type="entry name" value="FliG_a-hlx"/>
</dbReference>
<feature type="domain" description="Flagellar motor switch protein FliG N-terminal" evidence="13">
    <location>
        <begin position="39"/>
        <end position="141"/>
    </location>
</feature>
<keyword evidence="14" id="KW-0966">Cell projection</keyword>
<dbReference type="AlphaFoldDB" id="A0A2R8CAU6"/>
<dbReference type="SUPFAM" id="SSF48029">
    <property type="entry name" value="FliG"/>
    <property type="match status" value="1"/>
</dbReference>
<dbReference type="EMBL" id="ONZG01000007">
    <property type="protein sequence ID" value="SPJ29535.1"/>
    <property type="molecule type" value="Genomic_DNA"/>
</dbReference>
<reference evidence="15" key="1">
    <citation type="submission" date="2018-03" db="EMBL/GenBank/DDBJ databases">
        <authorList>
            <person name="Rodrigo-Torres L."/>
            <person name="Arahal R. D."/>
            <person name="Lucena T."/>
        </authorList>
    </citation>
    <scope>NUCLEOTIDE SEQUENCE [LARGE SCALE GENOMIC DNA]</scope>
    <source>
        <strain evidence="15">CECT 7615</strain>
    </source>
</reference>
<evidence type="ECO:0000256" key="9">
    <source>
        <dbReference type="ARBA" id="ARBA00023143"/>
    </source>
</evidence>
<sequence>MQDDKALMQLAPLATPMTDSVIAVNTAPSVEEVRVARHLSGRAKAAIVVRLLLNDGADIPLEELPEELQTKLTEQMGEIGLVDRVTLGAVAHEFVEALEGIGLSMPHDLAGALNVLDGKIGARTAAKLRKQAGVKQSGDPWVRLKALPAAELAELAEAESTEVAAVLLSKLDTPKAAEMLGQLPGPMARQITYAVSKTGKVTPEAVDRIGFSLVAQMDQRPISAFDDDPEKRVGAILNQSAANTRDDMLTSLDAEDEAFATSVRKMIFTFAHIPERVTERDVPAVVRAVDQDEFVIALAAATDEKNAPVVEFLLGNMSARMADNLREEVQERGTIKRAEGERAMNAVVNAIRGLEDEGTITLVVEEEEDE</sequence>
<dbReference type="Gene3D" id="1.10.220.30">
    <property type="match status" value="3"/>
</dbReference>
<comment type="similarity">
    <text evidence="3">Belongs to the FliG family.</text>
</comment>
<feature type="domain" description="Flagellar motor switch protein FliG C-terminal" evidence="11">
    <location>
        <begin position="251"/>
        <end position="362"/>
    </location>
</feature>
<evidence type="ECO:0000256" key="4">
    <source>
        <dbReference type="ARBA" id="ARBA00021870"/>
    </source>
</evidence>
<dbReference type="PANTHER" id="PTHR30534">
    <property type="entry name" value="FLAGELLAR MOTOR SWITCH PROTEIN FLIG"/>
    <property type="match status" value="1"/>
</dbReference>
<evidence type="ECO:0000256" key="5">
    <source>
        <dbReference type="ARBA" id="ARBA00022475"/>
    </source>
</evidence>
<dbReference type="Pfam" id="PF14841">
    <property type="entry name" value="FliG_M"/>
    <property type="match status" value="1"/>
</dbReference>
<organism evidence="14 15">
    <name type="scientific">Falsiruegeria mediterranea M17</name>
    <dbReference type="NCBI Taxonomy" id="1200281"/>
    <lineage>
        <taxon>Bacteria</taxon>
        <taxon>Pseudomonadati</taxon>
        <taxon>Pseudomonadota</taxon>
        <taxon>Alphaproteobacteria</taxon>
        <taxon>Rhodobacterales</taxon>
        <taxon>Roseobacteraceae</taxon>
        <taxon>Falsiruegeria</taxon>
    </lineage>
</organism>
<keyword evidence="9" id="KW-0975">Bacterial flagellum</keyword>
<evidence type="ECO:0000256" key="2">
    <source>
        <dbReference type="ARBA" id="ARBA00004413"/>
    </source>
</evidence>
<evidence type="ECO:0000256" key="10">
    <source>
        <dbReference type="ARBA" id="ARBA00025598"/>
    </source>
</evidence>
<gene>
    <name evidence="14" type="primary">fliG</name>
    <name evidence="14" type="ORF">TRM7615_03055</name>
</gene>
<dbReference type="InterPro" id="IPR028263">
    <property type="entry name" value="FliG_N"/>
</dbReference>
<dbReference type="InterPro" id="IPR000090">
    <property type="entry name" value="Flg_Motor_Flig"/>
</dbReference>
<keyword evidence="6" id="KW-0145">Chemotaxis</keyword>
<dbReference type="GO" id="GO:0006935">
    <property type="term" value="P:chemotaxis"/>
    <property type="evidence" value="ECO:0007669"/>
    <property type="project" value="UniProtKB-KW"/>
</dbReference>
<evidence type="ECO:0000256" key="3">
    <source>
        <dbReference type="ARBA" id="ARBA00010299"/>
    </source>
</evidence>
<keyword evidence="14" id="KW-0969">Cilium</keyword>
<evidence type="ECO:0000256" key="1">
    <source>
        <dbReference type="ARBA" id="ARBA00004117"/>
    </source>
</evidence>
<comment type="function">
    <text evidence="10">FliG is one of three proteins (FliG, FliN, FliM) that forms the rotor-mounted switch complex (C ring), located at the base of the basal body. This complex interacts with the CheY and CheZ chemotaxis proteins, in addition to contacting components of the motor that determine the direction of flagellar rotation.</text>
</comment>
<feature type="domain" description="Flagellar motor switch protein FliG middle" evidence="12">
    <location>
        <begin position="150"/>
        <end position="218"/>
    </location>
</feature>
<evidence type="ECO:0000313" key="14">
    <source>
        <dbReference type="EMBL" id="SPJ29535.1"/>
    </source>
</evidence>
<accession>A0A2R8CAU6</accession>
<keyword evidence="5" id="KW-1003">Cell membrane</keyword>
<evidence type="ECO:0000313" key="15">
    <source>
        <dbReference type="Proteomes" id="UP000244898"/>
    </source>
</evidence>
<dbReference type="GO" id="GO:0071973">
    <property type="term" value="P:bacterial-type flagellum-dependent cell motility"/>
    <property type="evidence" value="ECO:0007669"/>
    <property type="project" value="InterPro"/>
</dbReference>
<keyword evidence="7" id="KW-0283">Flagellar rotation</keyword>
<dbReference type="PANTHER" id="PTHR30534:SF0">
    <property type="entry name" value="FLAGELLAR MOTOR SWITCH PROTEIN FLIG"/>
    <property type="match status" value="1"/>
</dbReference>
<dbReference type="GO" id="GO:0003774">
    <property type="term" value="F:cytoskeletal motor activity"/>
    <property type="evidence" value="ECO:0007669"/>
    <property type="project" value="InterPro"/>
</dbReference>
<dbReference type="InterPro" id="IPR023087">
    <property type="entry name" value="Flg_Motor_Flig_C"/>
</dbReference>
<evidence type="ECO:0000259" key="13">
    <source>
        <dbReference type="Pfam" id="PF14842"/>
    </source>
</evidence>
<evidence type="ECO:0000259" key="11">
    <source>
        <dbReference type="Pfam" id="PF01706"/>
    </source>
</evidence>